<name>A0A0J8GAR4_9LIST</name>
<dbReference type="SUPFAM" id="SSF55729">
    <property type="entry name" value="Acyl-CoA N-acyltransferases (Nat)"/>
    <property type="match status" value="1"/>
</dbReference>
<evidence type="ECO:0000256" key="2">
    <source>
        <dbReference type="ARBA" id="ARBA00023315"/>
    </source>
</evidence>
<feature type="domain" description="N-acetyltransferase" evidence="3">
    <location>
        <begin position="1"/>
        <end position="187"/>
    </location>
</feature>
<dbReference type="AlphaFoldDB" id="A0A0J8GAR4"/>
<dbReference type="PANTHER" id="PTHR43420:SF52">
    <property type="entry name" value="N-ACETYLTRANSFERASE YODP"/>
    <property type="match status" value="1"/>
</dbReference>
<evidence type="ECO:0000259" key="3">
    <source>
        <dbReference type="PROSITE" id="PS51186"/>
    </source>
</evidence>
<dbReference type="CDD" id="cd04301">
    <property type="entry name" value="NAT_SF"/>
    <property type="match status" value="1"/>
</dbReference>
<dbReference type="RefSeq" id="WP_007476021.1">
    <property type="nucleotide sequence ID" value="NZ_KQ130615.1"/>
</dbReference>
<dbReference type="InterPro" id="IPR016181">
    <property type="entry name" value="Acyl_CoA_acyltransferase"/>
</dbReference>
<evidence type="ECO:0000313" key="4">
    <source>
        <dbReference type="EMBL" id="KMT59725.1"/>
    </source>
</evidence>
<keyword evidence="2" id="KW-0012">Acyltransferase</keyword>
<dbReference type="PANTHER" id="PTHR43420">
    <property type="entry name" value="ACETYLTRANSFERASE"/>
    <property type="match status" value="1"/>
</dbReference>
<dbReference type="Gene3D" id="3.40.630.30">
    <property type="match status" value="1"/>
</dbReference>
<reference evidence="4 5" key="1">
    <citation type="journal article" date="2015" name="Genome Biol. Evol.">
        <title>Comparative Genomics of Listeria Sensu Lato: Genus-Wide Differences in Evolutionary Dynamics and the Progressive Gain of Complex, Potentially Pathogenicity-Related Traits through Lateral Gene Transfer.</title>
        <authorList>
            <person name="Chiara M."/>
            <person name="Caruso M."/>
            <person name="D'Erchia A.M."/>
            <person name="Manzari C."/>
            <person name="Fraccalvieri R."/>
            <person name="Goffredo E."/>
            <person name="Latorre L."/>
            <person name="Miccolupo A."/>
            <person name="Padalino I."/>
            <person name="Santagada G."/>
            <person name="Chiocco D."/>
            <person name="Pesole G."/>
            <person name="Horner D.S."/>
            <person name="Parisi A."/>
        </authorList>
    </citation>
    <scope>NUCLEOTIDE SEQUENCE [LARGE SCALE GENOMIC DNA]</scope>
    <source>
        <strain evidence="4 5">1991</strain>
    </source>
</reference>
<sequence length="187" mass="21195">MIRDARPEDAKMVAPLLFTIWKDMELPLLQKESEEKILETLVVAISVPDYRYGFNHLHVYDDNGIIAGVVSGYPGAKEPFIDQIWPELAKAHKLIDQSAVFKEKETFSGEWYLDSIVTSPDYRGKGIGTALLNELPRFAKADGEHTIGLNCDKENKAAKRLYERLGFQTTGEILLSGHRYEHMQKSV</sequence>
<evidence type="ECO:0000313" key="5">
    <source>
        <dbReference type="Proteomes" id="UP000052258"/>
    </source>
</evidence>
<dbReference type="OrthoDB" id="5319888at2"/>
<dbReference type="Proteomes" id="UP000052258">
    <property type="component" value="Unassembled WGS sequence"/>
</dbReference>
<evidence type="ECO:0000256" key="1">
    <source>
        <dbReference type="ARBA" id="ARBA00022679"/>
    </source>
</evidence>
<organism evidence="4 5">
    <name type="scientific">Listeria fleischmannii 1991</name>
    <dbReference type="NCBI Taxonomy" id="1430899"/>
    <lineage>
        <taxon>Bacteria</taxon>
        <taxon>Bacillati</taxon>
        <taxon>Bacillota</taxon>
        <taxon>Bacilli</taxon>
        <taxon>Bacillales</taxon>
        <taxon>Listeriaceae</taxon>
        <taxon>Listeria</taxon>
    </lineage>
</organism>
<dbReference type="PATRIC" id="fig|1430899.3.peg.1451"/>
<accession>A0A0J8GAR4</accession>
<dbReference type="InterPro" id="IPR000182">
    <property type="entry name" value="GNAT_dom"/>
</dbReference>
<gene>
    <name evidence="4" type="ORF">X560_1254</name>
</gene>
<dbReference type="PROSITE" id="PS51186">
    <property type="entry name" value="GNAT"/>
    <property type="match status" value="1"/>
</dbReference>
<dbReference type="Pfam" id="PF00583">
    <property type="entry name" value="Acetyltransf_1"/>
    <property type="match status" value="1"/>
</dbReference>
<keyword evidence="5" id="KW-1185">Reference proteome</keyword>
<dbReference type="InterPro" id="IPR050680">
    <property type="entry name" value="YpeA/RimI_acetyltransf"/>
</dbReference>
<comment type="caution">
    <text evidence="4">The sequence shown here is derived from an EMBL/GenBank/DDBJ whole genome shotgun (WGS) entry which is preliminary data.</text>
</comment>
<dbReference type="GO" id="GO:0016747">
    <property type="term" value="F:acyltransferase activity, transferring groups other than amino-acyl groups"/>
    <property type="evidence" value="ECO:0007669"/>
    <property type="project" value="InterPro"/>
</dbReference>
<proteinExistence type="predicted"/>
<keyword evidence="1 4" id="KW-0808">Transferase</keyword>
<protein>
    <submittedName>
        <fullName evidence="4">GNAT family acetyltransferase</fullName>
    </submittedName>
</protein>
<dbReference type="EMBL" id="AZHO01000014">
    <property type="protein sequence ID" value="KMT59725.1"/>
    <property type="molecule type" value="Genomic_DNA"/>
</dbReference>